<dbReference type="InterPro" id="IPR006829">
    <property type="entry name" value="LXG_dom"/>
</dbReference>
<feature type="domain" description="LXG" evidence="3">
    <location>
        <begin position="1"/>
        <end position="218"/>
    </location>
</feature>
<dbReference type="RefSeq" id="WP_185371749.1">
    <property type="nucleotide sequence ID" value="NZ_JAARRM010000001.1"/>
</dbReference>
<sequence length="387" mass="42910">MGLKIDMTEMNSQIRNINIILKQKNTANQNLKAVLLEIQQADGLTGKAYQGMKKHFQEYHLPIVEGMIAANEAIIEANQIFKQQFAAQVDPSPSARIDEDTMQAIVTQMNSLSNDLNEAQINNQNYIAASQIQLMNTQKIIEQIQKLHDFNFSCAPIYHLANQLLEQVAAGVAYLANGSYNHTTHTFTPEASASISWLKQLNSLNNVSKSEIDKIAKKIPNLKKQDLKKLDSYLSQNPSHQLPNSVLTYLRENKTTIAASAENKSLLSAMKQSSTFTKAGATRPVIITYGEVVKYDEQISNITATSISENDEKTIGQGITCHISASGIEKPTGKTTLEFTLTDWNHFFGVGNSVISNLTDQIKFLKSEPSPHEIGRGVWANWEALQG</sequence>
<evidence type="ECO:0000256" key="2">
    <source>
        <dbReference type="SAM" id="Coils"/>
    </source>
</evidence>
<keyword evidence="2" id="KW-0175">Coiled coil</keyword>
<gene>
    <name evidence="4" type="ORF">HB912_00610</name>
</gene>
<evidence type="ECO:0000256" key="1">
    <source>
        <dbReference type="ARBA" id="ARBA00034117"/>
    </source>
</evidence>
<dbReference type="PROSITE" id="PS51756">
    <property type="entry name" value="LXG"/>
    <property type="match status" value="1"/>
</dbReference>
<evidence type="ECO:0000313" key="4">
    <source>
        <dbReference type="EMBL" id="MBC1520144.1"/>
    </source>
</evidence>
<dbReference type="Pfam" id="PF04740">
    <property type="entry name" value="LXG"/>
    <property type="match status" value="1"/>
</dbReference>
<name>A0A841ZLK6_9LIST</name>
<dbReference type="EMBL" id="JAARRM010000001">
    <property type="protein sequence ID" value="MBC1520144.1"/>
    <property type="molecule type" value="Genomic_DNA"/>
</dbReference>
<evidence type="ECO:0000259" key="3">
    <source>
        <dbReference type="PROSITE" id="PS51756"/>
    </source>
</evidence>
<dbReference type="Proteomes" id="UP000559885">
    <property type="component" value="Unassembled WGS sequence"/>
</dbReference>
<proteinExistence type="inferred from homology"/>
<comment type="similarity">
    <text evidence="1">In the N-terminal section; belongs to the LXG family.</text>
</comment>
<dbReference type="AlphaFoldDB" id="A0A841ZLK6"/>
<feature type="coiled-coil region" evidence="2">
    <location>
        <begin position="102"/>
        <end position="129"/>
    </location>
</feature>
<organism evidence="4 5">
    <name type="scientific">Listeria aquatica</name>
    <dbReference type="NCBI Taxonomy" id="1494960"/>
    <lineage>
        <taxon>Bacteria</taxon>
        <taxon>Bacillati</taxon>
        <taxon>Bacillota</taxon>
        <taxon>Bacilli</taxon>
        <taxon>Bacillales</taxon>
        <taxon>Listeriaceae</taxon>
        <taxon>Listeria</taxon>
    </lineage>
</organism>
<reference evidence="4 5" key="1">
    <citation type="submission" date="2020-03" db="EMBL/GenBank/DDBJ databases">
        <title>Soil Listeria distribution.</title>
        <authorList>
            <person name="Liao J."/>
            <person name="Wiedmann M."/>
        </authorList>
    </citation>
    <scope>NUCLEOTIDE SEQUENCE [LARGE SCALE GENOMIC DNA]</scope>
    <source>
        <strain evidence="4 5">FSL L7-1507</strain>
    </source>
</reference>
<evidence type="ECO:0000313" key="5">
    <source>
        <dbReference type="Proteomes" id="UP000559885"/>
    </source>
</evidence>
<comment type="caution">
    <text evidence="4">The sequence shown here is derived from an EMBL/GenBank/DDBJ whole genome shotgun (WGS) entry which is preliminary data.</text>
</comment>
<accession>A0A841ZLK6</accession>
<protein>
    <recommendedName>
        <fullName evidence="3">LXG domain-containing protein</fullName>
    </recommendedName>
</protein>